<feature type="region of interest" description="Disordered" evidence="1">
    <location>
        <begin position="101"/>
        <end position="137"/>
    </location>
</feature>
<keyword evidence="2" id="KW-0812">Transmembrane</keyword>
<evidence type="ECO:0000313" key="3">
    <source>
        <dbReference type="EMBL" id="AFJ68790.1"/>
    </source>
</evidence>
<dbReference type="Gene3D" id="3.40.525.10">
    <property type="entry name" value="CRAL-TRIO lipid binding domain"/>
    <property type="match status" value="1"/>
</dbReference>
<proteinExistence type="evidence at transcript level"/>
<sequence>MVLVKDKALVETVRAHDVAYGSPVVIRAMKREDMVLVKLGGSSGYLVMEGAVLAEKLKEYAEAVKEGRVAVEGGRGWQGKEGGREGGKAAAAASLFPPAGTDQAVASPSSLSSSATTISSSPSTTSSSPPSPASPSLRPPALLKVFSSSSDGFALVRARPSLPSSLPSSLPPSSPWYQAREVVEAGVVILFACYCFNWLSLVVGAYALYSVYRHWESGRESLGAFEIIVEHFERLEREEGRKGGREGIPPRFLDGCQGDVVEARRRWDITRAWREEWEIDAILERPHPHFQTIKNRWPHFFLPAARNGDVFYVERTGEFDMPGMLREGVGVEALLHHCVFSTEYIYRELLKEGG</sequence>
<feature type="transmembrane region" description="Helical" evidence="2">
    <location>
        <begin position="187"/>
        <end position="209"/>
    </location>
</feature>
<reference evidence="3" key="2">
    <citation type="journal article" date="2012" name="Nat. Commun.">
        <title>Draft genome sequence and genetic transformation of the oleaginous alga Nannochloropis gaditana.</title>
        <authorList>
            <person name="Radakovits R."/>
            <person name="Jinkerson R.E."/>
            <person name="Fuerstenberg S.I."/>
            <person name="Tae H."/>
            <person name="Settlage R.E."/>
            <person name="Boore J.L."/>
            <person name="Posewitz M.C."/>
        </authorList>
    </citation>
    <scope>NUCLEOTIDE SEQUENCE</scope>
    <source>
        <strain evidence="3">CCMP526</strain>
    </source>
</reference>
<evidence type="ECO:0000256" key="2">
    <source>
        <dbReference type="SAM" id="Phobius"/>
    </source>
</evidence>
<feature type="non-terminal residue" evidence="3">
    <location>
        <position position="354"/>
    </location>
</feature>
<organism evidence="3">
    <name type="scientific">Nannochloropsis gaditana (strain CCMP526)</name>
    <name type="common">Green microalga</name>
    <name type="synonym">Microchloropsis gaditana</name>
    <dbReference type="NCBI Taxonomy" id="1093141"/>
    <lineage>
        <taxon>Eukaryota</taxon>
        <taxon>Sar</taxon>
        <taxon>Stramenopiles</taxon>
        <taxon>Ochrophyta</taxon>
        <taxon>Eustigmatophyceae</taxon>
        <taxon>Eustigmatales</taxon>
        <taxon>Monodopsidaceae</taxon>
        <taxon>Nannochloropsis</taxon>
    </lineage>
</organism>
<gene>
    <name evidence="3" type="ORF">NGATSA_3012100</name>
</gene>
<evidence type="ECO:0000256" key="1">
    <source>
        <dbReference type="SAM" id="MobiDB-lite"/>
    </source>
</evidence>
<keyword evidence="2" id="KW-1133">Transmembrane helix</keyword>
<dbReference type="InterPro" id="IPR036865">
    <property type="entry name" value="CRAL-TRIO_dom_sf"/>
</dbReference>
<keyword evidence="2" id="KW-0472">Membrane</keyword>
<dbReference type="EMBL" id="JU966649">
    <property type="protein sequence ID" value="AFJ68790.1"/>
    <property type="molecule type" value="mRNA"/>
</dbReference>
<dbReference type="AlphaFoldDB" id="I2CPF7"/>
<feature type="compositionally biased region" description="Low complexity" evidence="1">
    <location>
        <begin position="106"/>
        <end position="137"/>
    </location>
</feature>
<accession>I2CPF7</accession>
<name>I2CPF7_NANGC</name>
<protein>
    <submittedName>
        <fullName evidence="3">Phosphoinositol transporter</fullName>
    </submittedName>
</protein>
<reference evidence="3" key="1">
    <citation type="journal article" date="2012" name="Bioengineered">
        <title>Additional insights into the genome of the oleaginous model alga Nannochloropsis gaditana.</title>
        <authorList>
            <person name="Jinkerson R.E."/>
            <person name="Radakovits R."/>
            <person name="Posewitz M.C."/>
        </authorList>
    </citation>
    <scope>NUCLEOTIDE SEQUENCE</scope>
    <source>
        <strain evidence="3">CCMP526</strain>
    </source>
</reference>